<dbReference type="EMBL" id="FNDK01000028">
    <property type="protein sequence ID" value="SDI25117.1"/>
    <property type="molecule type" value="Genomic_DNA"/>
</dbReference>
<keyword evidence="2" id="KW-0732">Signal</keyword>
<feature type="region of interest" description="Disordered" evidence="1">
    <location>
        <begin position="19"/>
        <end position="49"/>
    </location>
</feature>
<gene>
    <name evidence="3" type="ORF">SAMN05192534_12815</name>
</gene>
<organism evidence="3 4">
    <name type="scientific">Alteribacillus persepolensis</name>
    <dbReference type="NCBI Taxonomy" id="568899"/>
    <lineage>
        <taxon>Bacteria</taxon>
        <taxon>Bacillati</taxon>
        <taxon>Bacillota</taxon>
        <taxon>Bacilli</taxon>
        <taxon>Bacillales</taxon>
        <taxon>Bacillaceae</taxon>
        <taxon>Alteribacillus</taxon>
    </lineage>
</organism>
<evidence type="ECO:0008006" key="5">
    <source>
        <dbReference type="Google" id="ProtNLM"/>
    </source>
</evidence>
<dbReference type="Proteomes" id="UP000199163">
    <property type="component" value="Unassembled WGS sequence"/>
</dbReference>
<proteinExistence type="predicted"/>
<accession>A0A1G8J2C9</accession>
<keyword evidence="4" id="KW-1185">Reference proteome</keyword>
<reference evidence="4" key="1">
    <citation type="submission" date="2016-10" db="EMBL/GenBank/DDBJ databases">
        <authorList>
            <person name="Varghese N."/>
            <person name="Submissions S."/>
        </authorList>
    </citation>
    <scope>NUCLEOTIDE SEQUENCE [LARGE SCALE GENOMIC DNA]</scope>
    <source>
        <strain evidence="4">DSM 21632</strain>
    </source>
</reference>
<evidence type="ECO:0000256" key="2">
    <source>
        <dbReference type="SAM" id="SignalP"/>
    </source>
</evidence>
<name>A0A1G8J2C9_9BACI</name>
<sequence>MKKQIVLAALSTTLMLSACSDDSTGENSREEQEQETQEQYSEEAGKADSIHQTVSDVIREGHTYFSEYLQHDNHKNENILETLEQFIPDTKEAAEQAENLALKEDLEDIHRLLINFQKRLHDKGESLNEREKRTRMISLLHRYSDLDYYARGNDASQPYYVTQYSLAQLDRGMHKTAVQEDIKRLPENVQHFIQHNYGHDKNAFIERNDFREALIEAYEQKGELQARDYQYIVNRMIEEGDTKAEVLRVFVEERM</sequence>
<feature type="signal peptide" evidence="2">
    <location>
        <begin position="1"/>
        <end position="20"/>
    </location>
</feature>
<protein>
    <recommendedName>
        <fullName evidence="5">Lipoprotein</fullName>
    </recommendedName>
</protein>
<dbReference type="RefSeq" id="WP_091276130.1">
    <property type="nucleotide sequence ID" value="NZ_FNDK01000028.1"/>
</dbReference>
<feature type="chain" id="PRO_5039396467" description="Lipoprotein" evidence="2">
    <location>
        <begin position="21"/>
        <end position="255"/>
    </location>
</feature>
<evidence type="ECO:0000313" key="3">
    <source>
        <dbReference type="EMBL" id="SDI25117.1"/>
    </source>
</evidence>
<evidence type="ECO:0000313" key="4">
    <source>
        <dbReference type="Proteomes" id="UP000199163"/>
    </source>
</evidence>
<dbReference type="AlphaFoldDB" id="A0A1G8J2C9"/>
<evidence type="ECO:0000256" key="1">
    <source>
        <dbReference type="SAM" id="MobiDB-lite"/>
    </source>
</evidence>
<dbReference type="PROSITE" id="PS51257">
    <property type="entry name" value="PROKAR_LIPOPROTEIN"/>
    <property type="match status" value="1"/>
</dbReference>